<evidence type="ECO:0000259" key="2">
    <source>
        <dbReference type="Pfam" id="PF00248"/>
    </source>
</evidence>
<organism evidence="3 4">
    <name type="scientific">Cellulophaga algicola (strain DSM 14237 / IC166 / ACAM 630)</name>
    <dbReference type="NCBI Taxonomy" id="688270"/>
    <lineage>
        <taxon>Bacteria</taxon>
        <taxon>Pseudomonadati</taxon>
        <taxon>Bacteroidota</taxon>
        <taxon>Flavobacteriia</taxon>
        <taxon>Flavobacteriales</taxon>
        <taxon>Flavobacteriaceae</taxon>
        <taxon>Cellulophaga</taxon>
    </lineage>
</organism>
<dbReference type="InterPro" id="IPR050523">
    <property type="entry name" value="AKR_Detox_Biosynth"/>
</dbReference>
<dbReference type="KEGG" id="cao:Celal_1167"/>
<accession>E6X6H6</accession>
<dbReference type="Proteomes" id="UP000008634">
    <property type="component" value="Chromosome"/>
</dbReference>
<reference evidence="3 4" key="1">
    <citation type="journal article" date="2010" name="Stand. Genomic Sci.">
        <title>Complete genome sequence of Cellulophaga algicola type strain (IC166).</title>
        <authorList>
            <person name="Abt B."/>
            <person name="Lu M."/>
            <person name="Misra M."/>
            <person name="Han C."/>
            <person name="Nolan M."/>
            <person name="Lucas S."/>
            <person name="Hammon N."/>
            <person name="Deshpande S."/>
            <person name="Cheng J.F."/>
            <person name="Tapia R."/>
            <person name="Goodwin L."/>
            <person name="Pitluck S."/>
            <person name="Liolios K."/>
            <person name="Pagani I."/>
            <person name="Ivanova N."/>
            <person name="Mavromatis K."/>
            <person name="Ovchinikova G."/>
            <person name="Pati A."/>
            <person name="Chen A."/>
            <person name="Palaniappan K."/>
            <person name="Land M."/>
            <person name="Hauser L."/>
            <person name="Chang Y.J."/>
            <person name="Jeffries C.D."/>
            <person name="Detter J.C."/>
            <person name="Brambilla E."/>
            <person name="Rohde M."/>
            <person name="Tindall B.J."/>
            <person name="Goker M."/>
            <person name="Woyke T."/>
            <person name="Bristow J."/>
            <person name="Eisen J.A."/>
            <person name="Markowitz V."/>
            <person name="Hugenholtz P."/>
            <person name="Kyrpides N.C."/>
            <person name="Klenk H.P."/>
            <person name="Lapidus A."/>
        </authorList>
    </citation>
    <scope>NUCLEOTIDE SEQUENCE [LARGE SCALE GENOMIC DNA]</scope>
    <source>
        <strain evidence="4">DSM 14237 / IC166 / ACAM 630</strain>
    </source>
</reference>
<sequence length="359" mass="40988">MLIFEFLNFKLFLMLYTKLPHTDIEVSKICLGTMTWGNQNTEAEGHEQMDYAVEQGVNFFDTAELYPIPAHPDRKSATEKVIGTWFEKKKNRDQIILGSKIAGRAEFTKFIRTTGFDRASLVDAVEGSLERLKTDYIDLYQLHWPERNTNYFGKRGYAHDAADFWEDNFHQVLETLRDLKQEGKIREVGISNETPWGAMRFLEESKVHATLPRMLTIQNAYNLLNRQFETGLSEISHRENLGLLAYSPLGFGVLSGKYLGDRLPDNSRIKLFPNYKRYSGETAVAATQKYYELAQANDLSLAQMSLAFVNTRPFLTSNIIGATSMRQLEENIASIDVKLSTEVLEGIEKIHNQIPNPAP</sequence>
<evidence type="ECO:0000256" key="1">
    <source>
        <dbReference type="ARBA" id="ARBA00023002"/>
    </source>
</evidence>
<name>E6X6H6_CELAD</name>
<dbReference type="EMBL" id="CP002453">
    <property type="protein sequence ID" value="ADV48482.1"/>
    <property type="molecule type" value="Genomic_DNA"/>
</dbReference>
<dbReference type="STRING" id="688270.Celal_1167"/>
<dbReference type="InterPro" id="IPR036812">
    <property type="entry name" value="NAD(P)_OxRdtase_dom_sf"/>
</dbReference>
<dbReference type="GO" id="GO:0016491">
    <property type="term" value="F:oxidoreductase activity"/>
    <property type="evidence" value="ECO:0007669"/>
    <property type="project" value="UniProtKB-KW"/>
</dbReference>
<dbReference type="AlphaFoldDB" id="E6X6H6"/>
<gene>
    <name evidence="3" type="ordered locus">Celal_1167</name>
</gene>
<dbReference type="Pfam" id="PF00248">
    <property type="entry name" value="Aldo_ket_red"/>
    <property type="match status" value="1"/>
</dbReference>
<dbReference type="InterPro" id="IPR023210">
    <property type="entry name" value="NADP_OxRdtase_dom"/>
</dbReference>
<dbReference type="eggNOG" id="COG0667">
    <property type="taxonomic scope" value="Bacteria"/>
</dbReference>
<keyword evidence="1" id="KW-0560">Oxidoreductase</keyword>
<dbReference type="Gene3D" id="3.20.20.100">
    <property type="entry name" value="NADP-dependent oxidoreductase domain"/>
    <property type="match status" value="1"/>
</dbReference>
<dbReference type="SUPFAM" id="SSF51430">
    <property type="entry name" value="NAD(P)-linked oxidoreductase"/>
    <property type="match status" value="1"/>
</dbReference>
<dbReference type="PANTHER" id="PTHR43364:SF4">
    <property type="entry name" value="NAD(P)-LINKED OXIDOREDUCTASE SUPERFAMILY PROTEIN"/>
    <property type="match status" value="1"/>
</dbReference>
<feature type="domain" description="NADP-dependent oxidoreductase" evidence="2">
    <location>
        <begin position="28"/>
        <end position="350"/>
    </location>
</feature>
<dbReference type="PANTHER" id="PTHR43364">
    <property type="entry name" value="NADH-SPECIFIC METHYLGLYOXAL REDUCTASE-RELATED"/>
    <property type="match status" value="1"/>
</dbReference>
<evidence type="ECO:0000313" key="3">
    <source>
        <dbReference type="EMBL" id="ADV48482.1"/>
    </source>
</evidence>
<proteinExistence type="predicted"/>
<protein>
    <submittedName>
        <fullName evidence="3">NADP-dependent oxidoreductase domain protein</fullName>
    </submittedName>
</protein>
<dbReference type="CDD" id="cd19094">
    <property type="entry name" value="AKR_Tas-like"/>
    <property type="match status" value="1"/>
</dbReference>
<dbReference type="HOGENOM" id="CLU_023205_2_0_10"/>
<keyword evidence="4" id="KW-1185">Reference proteome</keyword>
<evidence type="ECO:0000313" key="4">
    <source>
        <dbReference type="Proteomes" id="UP000008634"/>
    </source>
</evidence>